<keyword evidence="3" id="KW-1185">Reference proteome</keyword>
<evidence type="ECO:0000313" key="2">
    <source>
        <dbReference type="EMBL" id="SPL69373.1"/>
    </source>
</evidence>
<keyword evidence="1" id="KW-1133">Transmembrane helix</keyword>
<feature type="transmembrane region" description="Helical" evidence="1">
    <location>
        <begin position="117"/>
        <end position="141"/>
    </location>
</feature>
<dbReference type="AlphaFoldDB" id="A0A2U3MVI8"/>
<dbReference type="EMBL" id="OOGT01000015">
    <property type="protein sequence ID" value="SPL69373.1"/>
    <property type="molecule type" value="Genomic_DNA"/>
</dbReference>
<protein>
    <recommendedName>
        <fullName evidence="4">Citrate transporter-like domain-containing protein</fullName>
    </recommendedName>
</protein>
<feature type="transmembrane region" description="Helical" evidence="1">
    <location>
        <begin position="357"/>
        <end position="382"/>
    </location>
</feature>
<feature type="transmembrane region" description="Helical" evidence="1">
    <location>
        <begin position="45"/>
        <end position="62"/>
    </location>
</feature>
<organism evidence="2 3">
    <name type="scientific">Acinetobacter stercoris</name>
    <dbReference type="NCBI Taxonomy" id="2126983"/>
    <lineage>
        <taxon>Bacteria</taxon>
        <taxon>Pseudomonadati</taxon>
        <taxon>Pseudomonadota</taxon>
        <taxon>Gammaproteobacteria</taxon>
        <taxon>Moraxellales</taxon>
        <taxon>Moraxellaceae</taxon>
        <taxon>Acinetobacter</taxon>
    </lineage>
</organism>
<keyword evidence="1" id="KW-0472">Membrane</keyword>
<sequence>MVITLLILSTLINYTHIVFFEAIFLLILVLLLIPNIKKIYKSKTGMIIFFQLIVTTFFLIYNKNYQINEILNSLMMFSNIAVFLIFMTLFLLIFKASHLDVYIVNSLLRYKEKYRKLVLLIMACLGSIGLSFGTNIVFGSILPQKNKNIAATLSRAIVLTMLLLPTTGSVAALMIVYSKLNFTQIVFTTFPIFLFSFILAYFIDSIYIKIQDTSNNECLRISWSPIFVSILVFFICILLKLPIILAMSWSALFGFMISVKYKKVLLKKLGVVFLRSINRISPEILLFIITGLLIWSISNSDLIHGLHLSPILAQPYIIIPLTLTVMIVTSLIGLHPMMVFSFFYPLSLSITQNIPDYIMYSCWLIGFILSLLLSPVSVLTATSSFGSGLSIAQSCYPLHWKYVGYMYLFTILYLLILFYIF</sequence>
<feature type="transmembrane region" description="Helical" evidence="1">
    <location>
        <begin position="185"/>
        <end position="206"/>
    </location>
</feature>
<dbReference type="InParanoid" id="A0A2U3MVI8"/>
<evidence type="ECO:0000313" key="3">
    <source>
        <dbReference type="Proteomes" id="UP000245974"/>
    </source>
</evidence>
<gene>
    <name evidence="2" type="ORF">KPC_0551</name>
</gene>
<feature type="transmembrane region" description="Helical" evidence="1">
    <location>
        <begin position="317"/>
        <end position="345"/>
    </location>
</feature>
<accession>A0A2U3MVI8</accession>
<evidence type="ECO:0008006" key="4">
    <source>
        <dbReference type="Google" id="ProtNLM"/>
    </source>
</evidence>
<keyword evidence="1" id="KW-0812">Transmembrane</keyword>
<name>A0A2U3MVI8_9GAMM</name>
<feature type="transmembrane region" description="Helical" evidence="1">
    <location>
        <begin position="12"/>
        <end position="33"/>
    </location>
</feature>
<reference evidence="3" key="1">
    <citation type="submission" date="2018-03" db="EMBL/GenBank/DDBJ databases">
        <authorList>
            <person name="Blom J."/>
        </authorList>
    </citation>
    <scope>NUCLEOTIDE SEQUENCE [LARGE SCALE GENOMIC DNA]</scope>
    <source>
        <strain evidence="3">KPC-SM-21</strain>
    </source>
</reference>
<feature type="transmembrane region" description="Helical" evidence="1">
    <location>
        <begin position="402"/>
        <end position="420"/>
    </location>
</feature>
<feature type="transmembrane region" description="Helical" evidence="1">
    <location>
        <begin position="74"/>
        <end position="96"/>
    </location>
</feature>
<feature type="transmembrane region" description="Helical" evidence="1">
    <location>
        <begin position="226"/>
        <end position="259"/>
    </location>
</feature>
<feature type="transmembrane region" description="Helical" evidence="1">
    <location>
        <begin position="280"/>
        <end position="297"/>
    </location>
</feature>
<dbReference type="Proteomes" id="UP000245974">
    <property type="component" value="Unassembled WGS sequence"/>
</dbReference>
<feature type="transmembrane region" description="Helical" evidence="1">
    <location>
        <begin position="153"/>
        <end position="178"/>
    </location>
</feature>
<evidence type="ECO:0000256" key="1">
    <source>
        <dbReference type="SAM" id="Phobius"/>
    </source>
</evidence>
<proteinExistence type="predicted"/>